<sequence length="215" mass="25174">MSNEENLENKILRRMYVTSYTRFEASKRLKKINFMSFISTTIASLGLILIPLLDLSKVNQSFDDTTLTCFQLFLAVSVLVYSSSISTANYQIRAKEFLDCADRIKNLITILEVKILKKEEINFLEIESEYRAILNHSENHEDIDYIKGEALYTKAINKGLNRDQKHETKKTLWKFWTHTKDKIKIYSPFLCLMILEMSFILDMTGTKILRFLHHA</sequence>
<evidence type="ECO:0000256" key="1">
    <source>
        <dbReference type="SAM" id="Phobius"/>
    </source>
</evidence>
<evidence type="ECO:0000259" key="2">
    <source>
        <dbReference type="Pfam" id="PF18160"/>
    </source>
</evidence>
<feature type="transmembrane region" description="Helical" evidence="1">
    <location>
        <begin position="32"/>
        <end position="53"/>
    </location>
</feature>
<name>A0A4R0ENJ2_9GAMM</name>
<keyword evidence="1" id="KW-0812">Transmembrane</keyword>
<dbReference type="EMBL" id="SJOA01000005">
    <property type="protein sequence ID" value="TCB60356.1"/>
    <property type="molecule type" value="Genomic_DNA"/>
</dbReference>
<evidence type="ECO:0000313" key="4">
    <source>
        <dbReference type="Proteomes" id="UP000291380"/>
    </source>
</evidence>
<protein>
    <submittedName>
        <fullName evidence="3">SLATT domain-containing protein</fullName>
    </submittedName>
</protein>
<dbReference type="AlphaFoldDB" id="A0A4R0ENJ2"/>
<keyword evidence="1" id="KW-1133">Transmembrane helix</keyword>
<feature type="transmembrane region" description="Helical" evidence="1">
    <location>
        <begin position="65"/>
        <end position="85"/>
    </location>
</feature>
<dbReference type="NCBIfam" id="NF033631">
    <property type="entry name" value="SLATT_5"/>
    <property type="match status" value="1"/>
</dbReference>
<organism evidence="3 4">
    <name type="scientific">Acinetobacter terrae</name>
    <dbReference type="NCBI Taxonomy" id="2731247"/>
    <lineage>
        <taxon>Bacteria</taxon>
        <taxon>Pseudomonadati</taxon>
        <taxon>Pseudomonadota</taxon>
        <taxon>Gammaproteobacteria</taxon>
        <taxon>Moraxellales</taxon>
        <taxon>Moraxellaceae</taxon>
        <taxon>Acinetobacter</taxon>
        <taxon>Acinetobacter Taxon 24</taxon>
    </lineage>
</organism>
<accession>A0A4R0ENJ2</accession>
<dbReference type="Proteomes" id="UP000291380">
    <property type="component" value="Unassembled WGS sequence"/>
</dbReference>
<keyword evidence="1" id="KW-0472">Membrane</keyword>
<reference evidence="3 4" key="1">
    <citation type="submission" date="2019-02" db="EMBL/GenBank/DDBJ databases">
        <title>High diversity of culturable Acinetobacter species in natural soil and water ecosystems.</title>
        <authorList>
            <person name="Radolfova-Krizova L."/>
            <person name="Nemec A."/>
        </authorList>
    </citation>
    <scope>NUCLEOTIDE SEQUENCE [LARGE SCALE GENOMIC DNA]</scope>
    <source>
        <strain evidence="3 4">ANC 4281</strain>
    </source>
</reference>
<dbReference type="Pfam" id="PF18160">
    <property type="entry name" value="SLATT_5"/>
    <property type="match status" value="1"/>
</dbReference>
<evidence type="ECO:0000313" key="3">
    <source>
        <dbReference type="EMBL" id="TCB60356.1"/>
    </source>
</evidence>
<feature type="domain" description="SMODS and SLOG-associating 2TM effector" evidence="2">
    <location>
        <begin position="8"/>
        <end position="194"/>
    </location>
</feature>
<gene>
    <name evidence="3" type="ORF">E0H85_06180</name>
</gene>
<proteinExistence type="predicted"/>
<comment type="caution">
    <text evidence="3">The sequence shown here is derived from an EMBL/GenBank/DDBJ whole genome shotgun (WGS) entry which is preliminary data.</text>
</comment>
<dbReference type="InterPro" id="IPR041115">
    <property type="entry name" value="SLATT_5"/>
</dbReference>
<feature type="transmembrane region" description="Helical" evidence="1">
    <location>
        <begin position="183"/>
        <end position="201"/>
    </location>
</feature>
<dbReference type="RefSeq" id="WP_131270912.1">
    <property type="nucleotide sequence ID" value="NZ_SJOA01000005.1"/>
</dbReference>